<dbReference type="OrthoDB" id="9764363at2"/>
<keyword evidence="3" id="KW-0378">Hydrolase</keyword>
<dbReference type="PANTHER" id="PTHR42987:SF8">
    <property type="entry name" value="PROTEINASE"/>
    <property type="match status" value="1"/>
</dbReference>
<dbReference type="RefSeq" id="WP_097280865.1">
    <property type="nucleotide sequence ID" value="NZ_OCNJ01000010.1"/>
</dbReference>
<proteinExistence type="inferred from homology"/>
<dbReference type="GO" id="GO:0008236">
    <property type="term" value="F:serine-type peptidase activity"/>
    <property type="evidence" value="ECO:0007669"/>
    <property type="project" value="UniProtKB-KW"/>
</dbReference>
<feature type="domain" description="Peptidase S49" evidence="5">
    <location>
        <begin position="73"/>
        <end position="211"/>
    </location>
</feature>
<comment type="similarity">
    <text evidence="1">Belongs to the peptidase S49 family.</text>
</comment>
<organism evidence="6 7">
    <name type="scientific">Caenispirillum bisanense</name>
    <dbReference type="NCBI Taxonomy" id="414052"/>
    <lineage>
        <taxon>Bacteria</taxon>
        <taxon>Pseudomonadati</taxon>
        <taxon>Pseudomonadota</taxon>
        <taxon>Alphaproteobacteria</taxon>
        <taxon>Rhodospirillales</taxon>
        <taxon>Novispirillaceae</taxon>
        <taxon>Caenispirillum</taxon>
    </lineage>
</organism>
<evidence type="ECO:0000256" key="1">
    <source>
        <dbReference type="ARBA" id="ARBA00008683"/>
    </source>
</evidence>
<dbReference type="AlphaFoldDB" id="A0A286GW90"/>
<dbReference type="InterPro" id="IPR047272">
    <property type="entry name" value="S49_SppA_C"/>
</dbReference>
<dbReference type="Gene3D" id="6.20.330.10">
    <property type="match status" value="1"/>
</dbReference>
<evidence type="ECO:0000256" key="3">
    <source>
        <dbReference type="ARBA" id="ARBA00022801"/>
    </source>
</evidence>
<evidence type="ECO:0000256" key="4">
    <source>
        <dbReference type="ARBA" id="ARBA00022825"/>
    </source>
</evidence>
<dbReference type="Gene3D" id="3.90.226.10">
    <property type="entry name" value="2-enoyl-CoA Hydratase, Chain A, domain 1"/>
    <property type="match status" value="1"/>
</dbReference>
<sequence>MKLKFWQREHVALVRLEGVIGGRGLKWEKVRPAFDRAFGGRRPPRAVLLVVNSPGGSPMESDVIAREIRRRADEKKVPVIAFVEQVGASGGYWLACAADEIFAMSPMSIVGSIGVVSAGFGFVGLLDRLGVERRVLTQGTNKMRLDPFQPQQDKDREWLAGLQADIHAAFIAYVKGRRAGRLKGDDDTLFNGDVFLAQKGLELGLVDGVELPHAYVKQRYPQARLRVIQAPRRPLLARLLRGGTDALAEEMTEALLRARIGL</sequence>
<dbReference type="Proteomes" id="UP000219621">
    <property type="component" value="Unassembled WGS sequence"/>
</dbReference>
<dbReference type="EMBL" id="OCNJ01000010">
    <property type="protein sequence ID" value="SOD99827.1"/>
    <property type="molecule type" value="Genomic_DNA"/>
</dbReference>
<dbReference type="SUPFAM" id="SSF52096">
    <property type="entry name" value="ClpP/crotonase"/>
    <property type="match status" value="1"/>
</dbReference>
<evidence type="ECO:0000259" key="5">
    <source>
        <dbReference type="Pfam" id="PF01343"/>
    </source>
</evidence>
<accession>A0A286GW90</accession>
<keyword evidence="4" id="KW-0720">Serine protease</keyword>
<evidence type="ECO:0000313" key="7">
    <source>
        <dbReference type="Proteomes" id="UP000219621"/>
    </source>
</evidence>
<gene>
    <name evidence="6" type="ORF">SAMN05421508_11020</name>
</gene>
<dbReference type="CDD" id="cd07023">
    <property type="entry name" value="S49_Sppa_N_C"/>
    <property type="match status" value="1"/>
</dbReference>
<name>A0A286GW90_9PROT</name>
<dbReference type="GO" id="GO:0006508">
    <property type="term" value="P:proteolysis"/>
    <property type="evidence" value="ECO:0007669"/>
    <property type="project" value="UniProtKB-KW"/>
</dbReference>
<evidence type="ECO:0000256" key="2">
    <source>
        <dbReference type="ARBA" id="ARBA00022670"/>
    </source>
</evidence>
<reference evidence="6 7" key="1">
    <citation type="submission" date="2017-09" db="EMBL/GenBank/DDBJ databases">
        <authorList>
            <person name="Ehlers B."/>
            <person name="Leendertz F.H."/>
        </authorList>
    </citation>
    <scope>NUCLEOTIDE SEQUENCE [LARGE SCALE GENOMIC DNA]</scope>
    <source>
        <strain evidence="6 7">USBA 140</strain>
    </source>
</reference>
<protein>
    <submittedName>
        <fullName evidence="6">Signal peptide peptidase SppA</fullName>
    </submittedName>
</protein>
<dbReference type="InterPro" id="IPR002142">
    <property type="entry name" value="Peptidase_S49"/>
</dbReference>
<dbReference type="InterPro" id="IPR029045">
    <property type="entry name" value="ClpP/crotonase-like_dom_sf"/>
</dbReference>
<keyword evidence="2" id="KW-0645">Protease</keyword>
<keyword evidence="7" id="KW-1185">Reference proteome</keyword>
<dbReference type="Pfam" id="PF01343">
    <property type="entry name" value="Peptidase_S49"/>
    <property type="match status" value="1"/>
</dbReference>
<dbReference type="PANTHER" id="PTHR42987">
    <property type="entry name" value="PEPTIDASE S49"/>
    <property type="match status" value="1"/>
</dbReference>
<evidence type="ECO:0000313" key="6">
    <source>
        <dbReference type="EMBL" id="SOD99827.1"/>
    </source>
</evidence>